<keyword evidence="2" id="KW-0547">Nucleotide-binding</keyword>
<gene>
    <name evidence="5" type="primary">epmA</name>
    <name evidence="5" type="ORF">PRHACTZTBTEA_317</name>
</gene>
<organism evidence="5 6">
    <name type="scientific">Candidatus Providencia siddallii</name>
    <dbReference type="NCBI Taxonomy" id="1715285"/>
    <lineage>
        <taxon>Bacteria</taxon>
        <taxon>Pseudomonadati</taxon>
        <taxon>Pseudomonadota</taxon>
        <taxon>Gammaproteobacteria</taxon>
        <taxon>Enterobacterales</taxon>
        <taxon>Morganellaceae</taxon>
        <taxon>Providencia</taxon>
    </lineage>
</organism>
<dbReference type="EC" id="6.3.1.-" evidence="5"/>
<dbReference type="EMBL" id="OZ034688">
    <property type="protein sequence ID" value="CAL1329239.1"/>
    <property type="molecule type" value="Genomic_DNA"/>
</dbReference>
<dbReference type="InterPro" id="IPR018149">
    <property type="entry name" value="Lys-tRNA-synth_II_C"/>
</dbReference>
<evidence type="ECO:0000313" key="6">
    <source>
        <dbReference type="Proteomes" id="UP001497533"/>
    </source>
</evidence>
<dbReference type="GO" id="GO:0003746">
    <property type="term" value="F:translation elongation factor activity"/>
    <property type="evidence" value="ECO:0007669"/>
    <property type="project" value="UniProtKB-KW"/>
</dbReference>
<dbReference type="PANTHER" id="PTHR42918:SF6">
    <property type="entry name" value="ELONGATION FACTOR P--(R)-BETA-LYSINE LIGASE"/>
    <property type="match status" value="1"/>
</dbReference>
<name>A0ABM9NP49_9GAMM</name>
<proteinExistence type="predicted"/>
<dbReference type="NCBIfam" id="TIGR00462">
    <property type="entry name" value="genX"/>
    <property type="match status" value="1"/>
</dbReference>
<dbReference type="Proteomes" id="UP001497533">
    <property type="component" value="Chromosome"/>
</dbReference>
<evidence type="ECO:0000256" key="3">
    <source>
        <dbReference type="ARBA" id="ARBA00022840"/>
    </source>
</evidence>
<dbReference type="InterPro" id="IPR004364">
    <property type="entry name" value="Aa-tRNA-synt_II"/>
</dbReference>
<evidence type="ECO:0000313" key="5">
    <source>
        <dbReference type="EMBL" id="CAL1329239.1"/>
    </source>
</evidence>
<dbReference type="PROSITE" id="PS50862">
    <property type="entry name" value="AA_TRNA_LIGASE_II"/>
    <property type="match status" value="1"/>
</dbReference>
<dbReference type="NCBIfam" id="NF006828">
    <property type="entry name" value="PRK09350.1"/>
    <property type="match status" value="1"/>
</dbReference>
<dbReference type="PANTHER" id="PTHR42918">
    <property type="entry name" value="LYSYL-TRNA SYNTHETASE"/>
    <property type="match status" value="1"/>
</dbReference>
<dbReference type="PRINTS" id="PR00982">
    <property type="entry name" value="TRNASYNTHLYS"/>
</dbReference>
<evidence type="ECO:0000259" key="4">
    <source>
        <dbReference type="PROSITE" id="PS50862"/>
    </source>
</evidence>
<sequence>MNKIINWKPSISINNISKRANIIKKIRKFFNDRSVIEVETPTISHFATTDVYISSFKTILKKPGINNPIKMYLITSPEYHMKRLLAAGSGPIFQLCRCFRNKEIGKKHNPEFTMLEWYRPCFDMYNLINEVNDLFQYILKCDNTELSSYKDVFIKYLNIDPLLAKKTDLLKIAINFNLKDIIKYKKNKDSILEILFEFCIRPFLGKKKPITIYHFPSTQALLAKINKKDCRVSERFEIYYKGMELANGFDELTNFAEQQKRLEDNNIKRNIIGLPVYHIDKYFLSALKHGLPNCSGVAVGVDRLIMIALNSKKINDVIAFPINIA</sequence>
<dbReference type="InterPro" id="IPR045864">
    <property type="entry name" value="aa-tRNA-synth_II/BPL/LPL"/>
</dbReference>
<feature type="domain" description="Aminoacyl-transfer RNA synthetases class-II family profile" evidence="4">
    <location>
        <begin position="19"/>
        <end position="321"/>
    </location>
</feature>
<reference evidence="5" key="1">
    <citation type="submission" date="2024-04" db="EMBL/GenBank/DDBJ databases">
        <authorList>
            <person name="Manzano-Marin A."/>
            <person name="Manzano-Marin A."/>
            <person name="Alejandro Manzano Marin A."/>
        </authorList>
    </citation>
    <scope>NUCLEOTIDE SEQUENCE [LARGE SCALE GENOMIC DNA]</scope>
    <source>
        <strain evidence="5">TABTEA</strain>
    </source>
</reference>
<dbReference type="RefSeq" id="WP_341765278.1">
    <property type="nucleotide sequence ID" value="NZ_OZ034688.1"/>
</dbReference>
<accession>A0ABM9NP49</accession>
<keyword evidence="1 5" id="KW-0436">Ligase</keyword>
<evidence type="ECO:0000256" key="2">
    <source>
        <dbReference type="ARBA" id="ARBA00022741"/>
    </source>
</evidence>
<dbReference type="SUPFAM" id="SSF55681">
    <property type="entry name" value="Class II aaRS and biotin synthetases"/>
    <property type="match status" value="1"/>
</dbReference>
<keyword evidence="3" id="KW-0067">ATP-binding</keyword>
<dbReference type="GO" id="GO:0016874">
    <property type="term" value="F:ligase activity"/>
    <property type="evidence" value="ECO:0007669"/>
    <property type="project" value="UniProtKB-KW"/>
</dbReference>
<protein>
    <submittedName>
        <fullName evidence="5">Elongation factor P--(R)-beta-lysine ligase</fullName>
        <ecNumber evidence="5">6.3.1.-</ecNumber>
    </submittedName>
</protein>
<dbReference type="InterPro" id="IPR004525">
    <property type="entry name" value="EpmA"/>
</dbReference>
<dbReference type="InterPro" id="IPR006195">
    <property type="entry name" value="aa-tRNA-synth_II"/>
</dbReference>
<keyword evidence="6" id="KW-1185">Reference proteome</keyword>
<dbReference type="Pfam" id="PF00152">
    <property type="entry name" value="tRNA-synt_2"/>
    <property type="match status" value="1"/>
</dbReference>
<dbReference type="Gene3D" id="3.30.930.10">
    <property type="entry name" value="Bira Bifunctional Protein, Domain 2"/>
    <property type="match status" value="1"/>
</dbReference>
<keyword evidence="5" id="KW-0251">Elongation factor</keyword>
<evidence type="ECO:0000256" key="1">
    <source>
        <dbReference type="ARBA" id="ARBA00022598"/>
    </source>
</evidence>
<keyword evidence="5" id="KW-0648">Protein biosynthesis</keyword>